<dbReference type="PROSITE" id="PS00211">
    <property type="entry name" value="ABC_TRANSPORTER_1"/>
    <property type="match status" value="1"/>
</dbReference>
<keyword evidence="2" id="KW-0547">Nucleotide-binding</keyword>
<dbReference type="InterPro" id="IPR050763">
    <property type="entry name" value="ABC_transporter_ATP-binding"/>
</dbReference>
<evidence type="ECO:0000313" key="8">
    <source>
        <dbReference type="Proteomes" id="UP000183090"/>
    </source>
</evidence>
<organism evidence="6 8">
    <name type="scientific">Salinicoccus halodurans</name>
    <dbReference type="NCBI Taxonomy" id="407035"/>
    <lineage>
        <taxon>Bacteria</taxon>
        <taxon>Bacillati</taxon>
        <taxon>Bacillota</taxon>
        <taxon>Bacilli</taxon>
        <taxon>Bacillales</taxon>
        <taxon>Staphylococcaceae</taxon>
        <taxon>Salinicoccus</taxon>
    </lineage>
</organism>
<reference evidence="6 8" key="3">
    <citation type="submission" date="2016-10" db="EMBL/GenBank/DDBJ databases">
        <authorList>
            <person name="Varghese N."/>
            <person name="Submissions S."/>
        </authorList>
    </citation>
    <scope>NUCLEOTIDE SEQUENCE [LARGE SCALE GENOMIC DNA]</scope>
    <source>
        <strain evidence="6 8">CGMCC 1.6501</strain>
    </source>
</reference>
<evidence type="ECO:0000313" key="6">
    <source>
        <dbReference type="EMBL" id="SFK66532.1"/>
    </source>
</evidence>
<dbReference type="SMART" id="SM00382">
    <property type="entry name" value="AAA"/>
    <property type="match status" value="1"/>
</dbReference>
<dbReference type="InterPro" id="IPR017871">
    <property type="entry name" value="ABC_transporter-like_CS"/>
</dbReference>
<evidence type="ECO:0000313" key="7">
    <source>
        <dbReference type="Proteomes" id="UP000034029"/>
    </source>
</evidence>
<dbReference type="RefSeq" id="WP_046791329.1">
    <property type="nucleotide sequence ID" value="NZ_CP011366.1"/>
</dbReference>
<dbReference type="EMBL" id="FOTB01000002">
    <property type="protein sequence ID" value="SFK66532.1"/>
    <property type="molecule type" value="Genomic_DNA"/>
</dbReference>
<dbReference type="KEGG" id="shv:AAT16_13740"/>
<dbReference type="PANTHER" id="PTHR42711">
    <property type="entry name" value="ABC TRANSPORTER ATP-BINDING PROTEIN"/>
    <property type="match status" value="1"/>
</dbReference>
<dbReference type="GO" id="GO:0005524">
    <property type="term" value="F:ATP binding"/>
    <property type="evidence" value="ECO:0007669"/>
    <property type="project" value="UniProtKB-KW"/>
</dbReference>
<dbReference type="AlphaFoldDB" id="A0A0F7HM30"/>
<evidence type="ECO:0000256" key="2">
    <source>
        <dbReference type="ARBA" id="ARBA00022741"/>
    </source>
</evidence>
<evidence type="ECO:0000313" key="5">
    <source>
        <dbReference type="EMBL" id="AKG75152.1"/>
    </source>
</evidence>
<dbReference type="CDD" id="cd03230">
    <property type="entry name" value="ABC_DR_subfamily_A"/>
    <property type="match status" value="1"/>
</dbReference>
<accession>A0A0F7HM30</accession>
<evidence type="ECO:0000256" key="1">
    <source>
        <dbReference type="ARBA" id="ARBA00022448"/>
    </source>
</evidence>
<reference evidence="5 7" key="1">
    <citation type="journal article" date="2015" name="Int. J. Syst. Evol. Microbiol.">
        <title>Complete genome sequence of Salinicoccus halodurans H3B36, isolated from the Qaidam Basin in China.</title>
        <authorList>
            <person name="Jiang K."/>
            <person name="Xue Y."/>
            <person name="Ma Y."/>
        </authorList>
    </citation>
    <scope>NUCLEOTIDE SEQUENCE [LARGE SCALE GENOMIC DNA]</scope>
    <source>
        <strain evidence="5 7">H3B36</strain>
    </source>
</reference>
<dbReference type="Proteomes" id="UP000183090">
    <property type="component" value="Unassembled WGS sequence"/>
</dbReference>
<dbReference type="InterPro" id="IPR003439">
    <property type="entry name" value="ABC_transporter-like_ATP-bd"/>
</dbReference>
<dbReference type="GO" id="GO:0016887">
    <property type="term" value="F:ATP hydrolysis activity"/>
    <property type="evidence" value="ECO:0007669"/>
    <property type="project" value="InterPro"/>
</dbReference>
<dbReference type="OrthoDB" id="9804819at2"/>
<sequence>MEAIITVKDLKRTFGNEKALDGIEFGVGRGEVFGLLGPSGSGKTTTIRILTGEFEPTEGTVEVLGYTHKDFSRSSYIKQLGILSDNSALYERLTVKDNLELFRKLYGTNKQSVRQVLEAVGLESHQDKRVSVLSKGMKQRILLCKAILHEPEVLFLDEPTSALDPITTDRIHDMLLRIKEQGTTVMLTTHDMDEATTLCDKVAFLDNGKILEQGHPETLRHSYKNNEIHITYNGGKTTSVTRSMENKPALERALFDSEVIDIRSDYPTLGEVFKKVTGKELV</sequence>
<dbReference type="PANTHER" id="PTHR42711:SF13">
    <property type="entry name" value="ABC TRANSPORTER, ATP-BINDING PROTEIN"/>
    <property type="match status" value="1"/>
</dbReference>
<dbReference type="SUPFAM" id="SSF52540">
    <property type="entry name" value="P-loop containing nucleoside triphosphate hydrolases"/>
    <property type="match status" value="1"/>
</dbReference>
<dbReference type="Proteomes" id="UP000034029">
    <property type="component" value="Chromosome"/>
</dbReference>
<dbReference type="InterPro" id="IPR027417">
    <property type="entry name" value="P-loop_NTPase"/>
</dbReference>
<dbReference type="EMBL" id="CP011366">
    <property type="protein sequence ID" value="AKG75152.1"/>
    <property type="molecule type" value="Genomic_DNA"/>
</dbReference>
<dbReference type="InterPro" id="IPR003593">
    <property type="entry name" value="AAA+_ATPase"/>
</dbReference>
<dbReference type="PROSITE" id="PS50893">
    <property type="entry name" value="ABC_TRANSPORTER_2"/>
    <property type="match status" value="1"/>
</dbReference>
<keyword evidence="7" id="KW-1185">Reference proteome</keyword>
<protein>
    <submittedName>
        <fullName evidence="6">ABC-2 type transport system ATP-binding protein</fullName>
    </submittedName>
    <submittedName>
        <fullName evidence="5">Bacitracin ABC transporter ATP-binding protein</fullName>
    </submittedName>
</protein>
<feature type="domain" description="ABC transporter" evidence="4">
    <location>
        <begin position="5"/>
        <end position="232"/>
    </location>
</feature>
<proteinExistence type="predicted"/>
<dbReference type="Pfam" id="PF00005">
    <property type="entry name" value="ABC_tran"/>
    <property type="match status" value="1"/>
</dbReference>
<keyword evidence="1" id="KW-0813">Transport</keyword>
<name>A0A0F7HM30_9STAP</name>
<gene>
    <name evidence="5" type="ORF">AAT16_13740</name>
    <name evidence="6" type="ORF">SAMN05216235_1010</name>
</gene>
<keyword evidence="3 6" id="KW-0067">ATP-binding</keyword>
<dbReference type="Gene3D" id="3.40.50.300">
    <property type="entry name" value="P-loop containing nucleotide triphosphate hydrolases"/>
    <property type="match status" value="1"/>
</dbReference>
<evidence type="ECO:0000256" key="3">
    <source>
        <dbReference type="ARBA" id="ARBA00022840"/>
    </source>
</evidence>
<reference evidence="7" key="2">
    <citation type="submission" date="2015-04" db="EMBL/GenBank/DDBJ databases">
        <title>Complete genome sequence of Salinicoccus halodurans strain H3B36, isolated from the Qaidam basin of China.</title>
        <authorList>
            <person name="Ma Y."/>
            <person name="Jiang K."/>
            <person name="Xue Y."/>
        </authorList>
    </citation>
    <scope>NUCLEOTIDE SEQUENCE [LARGE SCALE GENOMIC DNA]</scope>
    <source>
        <strain evidence="7">H3B36</strain>
    </source>
</reference>
<evidence type="ECO:0000259" key="4">
    <source>
        <dbReference type="PROSITE" id="PS50893"/>
    </source>
</evidence>